<evidence type="ECO:0000313" key="2">
    <source>
        <dbReference type="Proteomes" id="UP000828048"/>
    </source>
</evidence>
<gene>
    <name evidence="1" type="ORF">Vadar_003818</name>
</gene>
<dbReference type="EMBL" id="CM037151">
    <property type="protein sequence ID" value="KAH7842306.1"/>
    <property type="molecule type" value="Genomic_DNA"/>
</dbReference>
<accession>A0ACB7XMX5</accession>
<sequence length="280" mass="31263">MCDAAGLFQFLKAMGEIARGADSLSVQPVWQRELLSARDPPRVTCTHHEYDEVLDAKGMSIVPPLDDDDMAHRSLFFRHKEVLALRKLVPPHLQDKCSTFDMLTACIWLCRTIALQPNPEDEVRITFAVNARAKFNPPLPIRYYGNAMATPVAITTASKLCQNPLGCALQLVRKAKADVTEEYMRSVADLMVIKGRPFFSLVRSYLVSDLTHAYFRDVDFGWGKAAYGGPANGEVAGSFYIPFTNKKGEREWDCAAISIATACHGQIYDSTSNHATKFYF</sequence>
<organism evidence="1 2">
    <name type="scientific">Vaccinium darrowii</name>
    <dbReference type="NCBI Taxonomy" id="229202"/>
    <lineage>
        <taxon>Eukaryota</taxon>
        <taxon>Viridiplantae</taxon>
        <taxon>Streptophyta</taxon>
        <taxon>Embryophyta</taxon>
        <taxon>Tracheophyta</taxon>
        <taxon>Spermatophyta</taxon>
        <taxon>Magnoliopsida</taxon>
        <taxon>eudicotyledons</taxon>
        <taxon>Gunneridae</taxon>
        <taxon>Pentapetalae</taxon>
        <taxon>asterids</taxon>
        <taxon>Ericales</taxon>
        <taxon>Ericaceae</taxon>
        <taxon>Vaccinioideae</taxon>
        <taxon>Vaccinieae</taxon>
        <taxon>Vaccinium</taxon>
    </lineage>
</organism>
<keyword evidence="2" id="KW-1185">Reference proteome</keyword>
<comment type="caution">
    <text evidence="1">The sequence shown here is derived from an EMBL/GenBank/DDBJ whole genome shotgun (WGS) entry which is preliminary data.</text>
</comment>
<proteinExistence type="predicted"/>
<name>A0ACB7XMX5_9ERIC</name>
<dbReference type="Proteomes" id="UP000828048">
    <property type="component" value="Chromosome 1"/>
</dbReference>
<protein>
    <submittedName>
        <fullName evidence="1">Uncharacterized protein</fullName>
    </submittedName>
</protein>
<reference evidence="1 2" key="1">
    <citation type="journal article" date="2021" name="Hortic Res">
        <title>High-quality reference genome and annotation aids understanding of berry development for evergreen blueberry (Vaccinium darrowii).</title>
        <authorList>
            <person name="Yu J."/>
            <person name="Hulse-Kemp A.M."/>
            <person name="Babiker E."/>
            <person name="Staton M."/>
        </authorList>
    </citation>
    <scope>NUCLEOTIDE SEQUENCE [LARGE SCALE GENOMIC DNA]</scope>
    <source>
        <strain evidence="2">cv. NJ 8807/NJ 8810</strain>
        <tissue evidence="1">Young leaf</tissue>
    </source>
</reference>
<evidence type="ECO:0000313" key="1">
    <source>
        <dbReference type="EMBL" id="KAH7842306.1"/>
    </source>
</evidence>